<keyword evidence="1" id="KW-0732">Signal</keyword>
<sequence>MKHLTTTLLALGILSTSSVAQTLEPIDIYEHMRIALAGEWKLSDKEKQTGTTAYKNKFVLPLVGTDTTALAYKEIGFGSSLQEDLLPNNQKQMVTMYHCDDYLDCNKLQATHYCTKMNQPQFILDIKHSTKDKIIFDCNMETALCQSGEDHIHQIILEFSNEGKHLKSSYLGWTDQKPNKKHSIYHFDKK</sequence>
<evidence type="ECO:0000256" key="1">
    <source>
        <dbReference type="SAM" id="SignalP"/>
    </source>
</evidence>
<protein>
    <submittedName>
        <fullName evidence="2">Uncharacterized protein</fullName>
    </submittedName>
</protein>
<gene>
    <name evidence="2" type="ORF">HELGO_WM824</name>
</gene>
<evidence type="ECO:0000313" key="2">
    <source>
        <dbReference type="EMBL" id="CAA6822732.1"/>
    </source>
</evidence>
<proteinExistence type="predicted"/>
<accession>A0A6S6TPB1</accession>
<name>A0A6S6TPB1_9BACT</name>
<dbReference type="AlphaFoldDB" id="A0A6S6TPB1"/>
<reference evidence="2" key="1">
    <citation type="submission" date="2020-01" db="EMBL/GenBank/DDBJ databases">
        <authorList>
            <person name="Meier V. D."/>
            <person name="Meier V D."/>
        </authorList>
    </citation>
    <scope>NUCLEOTIDE SEQUENCE</scope>
    <source>
        <strain evidence="2">HLG_WM_MAG_01</strain>
    </source>
</reference>
<feature type="chain" id="PRO_5028145985" evidence="1">
    <location>
        <begin position="21"/>
        <end position="190"/>
    </location>
</feature>
<organism evidence="2">
    <name type="scientific">uncultured Sulfurovum sp</name>
    <dbReference type="NCBI Taxonomy" id="269237"/>
    <lineage>
        <taxon>Bacteria</taxon>
        <taxon>Pseudomonadati</taxon>
        <taxon>Campylobacterota</taxon>
        <taxon>Epsilonproteobacteria</taxon>
        <taxon>Campylobacterales</taxon>
        <taxon>Sulfurovaceae</taxon>
        <taxon>Sulfurovum</taxon>
        <taxon>environmental samples</taxon>
    </lineage>
</organism>
<feature type="signal peptide" evidence="1">
    <location>
        <begin position="1"/>
        <end position="20"/>
    </location>
</feature>
<dbReference type="EMBL" id="CACVAS010000117">
    <property type="protein sequence ID" value="CAA6822732.1"/>
    <property type="molecule type" value="Genomic_DNA"/>
</dbReference>